<evidence type="ECO:0000256" key="2">
    <source>
        <dbReference type="ARBA" id="ARBA00022475"/>
    </source>
</evidence>
<keyword evidence="2" id="KW-1003">Cell membrane</keyword>
<evidence type="ECO:0000313" key="11">
    <source>
        <dbReference type="Proteomes" id="UP000503088"/>
    </source>
</evidence>
<evidence type="ECO:0000256" key="6">
    <source>
        <dbReference type="ARBA" id="ARBA00023136"/>
    </source>
</evidence>
<evidence type="ECO:0000259" key="9">
    <source>
        <dbReference type="PROSITE" id="PS51779"/>
    </source>
</evidence>
<evidence type="ECO:0000256" key="8">
    <source>
        <dbReference type="SAM" id="Phobius"/>
    </source>
</evidence>
<feature type="domain" description="POTRA" evidence="9">
    <location>
        <begin position="41"/>
        <end position="114"/>
    </location>
</feature>
<dbReference type="GO" id="GO:0005886">
    <property type="term" value="C:plasma membrane"/>
    <property type="evidence" value="ECO:0007669"/>
    <property type="project" value="TreeGrafter"/>
</dbReference>
<dbReference type="InterPro" id="IPR050487">
    <property type="entry name" value="FtsQ_DivIB"/>
</dbReference>
<comment type="subcellular location">
    <subcellularLocation>
        <location evidence="1">Membrane</location>
    </subcellularLocation>
</comment>
<dbReference type="Proteomes" id="UP000503088">
    <property type="component" value="Chromosome"/>
</dbReference>
<dbReference type="PANTHER" id="PTHR37820:SF1">
    <property type="entry name" value="CELL DIVISION PROTEIN FTSQ"/>
    <property type="match status" value="1"/>
</dbReference>
<keyword evidence="4 8" id="KW-0812">Transmembrane</keyword>
<evidence type="ECO:0000256" key="7">
    <source>
        <dbReference type="ARBA" id="ARBA00023306"/>
    </source>
</evidence>
<dbReference type="AlphaFoldDB" id="A0A7D3Y5B4"/>
<evidence type="ECO:0000313" key="10">
    <source>
        <dbReference type="EMBL" id="QKG84765.1"/>
    </source>
</evidence>
<gene>
    <name evidence="10" type="ORF">GXN76_09955</name>
</gene>
<dbReference type="Pfam" id="PF08478">
    <property type="entry name" value="POTRA_1"/>
    <property type="match status" value="1"/>
</dbReference>
<keyword evidence="5 8" id="KW-1133">Transmembrane helix</keyword>
<organism evidence="10 11">
    <name type="scientific">Kroppenstedtia pulmonis</name>
    <dbReference type="NCBI Taxonomy" id="1380685"/>
    <lineage>
        <taxon>Bacteria</taxon>
        <taxon>Bacillati</taxon>
        <taxon>Bacillota</taxon>
        <taxon>Bacilli</taxon>
        <taxon>Bacillales</taxon>
        <taxon>Thermoactinomycetaceae</taxon>
        <taxon>Kroppenstedtia</taxon>
    </lineage>
</organism>
<proteinExistence type="predicted"/>
<keyword evidence="11" id="KW-1185">Reference proteome</keyword>
<dbReference type="PANTHER" id="PTHR37820">
    <property type="entry name" value="CELL DIVISION PROTEIN DIVIB"/>
    <property type="match status" value="1"/>
</dbReference>
<evidence type="ECO:0000256" key="1">
    <source>
        <dbReference type="ARBA" id="ARBA00004370"/>
    </source>
</evidence>
<keyword evidence="7" id="KW-0131">Cell cycle</keyword>
<dbReference type="Gene3D" id="3.10.20.310">
    <property type="entry name" value="membrane protein fhac"/>
    <property type="match status" value="1"/>
</dbReference>
<dbReference type="InterPro" id="IPR034746">
    <property type="entry name" value="POTRA"/>
</dbReference>
<dbReference type="RefSeq" id="WP_173222778.1">
    <property type="nucleotide sequence ID" value="NZ_CP048104.1"/>
</dbReference>
<evidence type="ECO:0000256" key="5">
    <source>
        <dbReference type="ARBA" id="ARBA00022989"/>
    </source>
</evidence>
<dbReference type="Gene3D" id="3.40.50.10960">
    <property type="match status" value="1"/>
</dbReference>
<evidence type="ECO:0000256" key="3">
    <source>
        <dbReference type="ARBA" id="ARBA00022618"/>
    </source>
</evidence>
<dbReference type="KEGG" id="kpul:GXN76_09955"/>
<reference evidence="10 11" key="1">
    <citation type="submission" date="2020-01" db="EMBL/GenBank/DDBJ databases">
        <authorList>
            <person name="Gulvik C.A."/>
            <person name="Batra D.G."/>
        </authorList>
    </citation>
    <scope>NUCLEOTIDE SEQUENCE [LARGE SCALE GENOMIC DNA]</scope>
    <source>
        <strain evidence="10 11">W9323</strain>
    </source>
</reference>
<evidence type="ECO:0000256" key="4">
    <source>
        <dbReference type="ARBA" id="ARBA00022692"/>
    </source>
</evidence>
<dbReference type="InterPro" id="IPR013685">
    <property type="entry name" value="POTRA_FtsQ_type"/>
</dbReference>
<accession>A0A7D3Y5B4</accession>
<dbReference type="EMBL" id="CP048104">
    <property type="protein sequence ID" value="QKG84765.1"/>
    <property type="molecule type" value="Genomic_DNA"/>
</dbReference>
<dbReference type="PROSITE" id="PS51779">
    <property type="entry name" value="POTRA"/>
    <property type="match status" value="1"/>
</dbReference>
<dbReference type="GO" id="GO:0051301">
    <property type="term" value="P:cell division"/>
    <property type="evidence" value="ECO:0007669"/>
    <property type="project" value="UniProtKB-KW"/>
</dbReference>
<keyword evidence="3" id="KW-0132">Cell division</keyword>
<feature type="transmembrane region" description="Helical" evidence="8">
    <location>
        <begin position="21"/>
        <end position="39"/>
    </location>
</feature>
<name>A0A7D3Y5B4_9BACL</name>
<keyword evidence="6 8" id="KW-0472">Membrane</keyword>
<protein>
    <submittedName>
        <fullName evidence="10">FtsQ-type POTRA domain-containing protein</fullName>
    </submittedName>
</protein>
<sequence length="243" mass="27976">MEQRVPPYRPPARSKRPSSRRAIMLILVFFFGVLSVLFLKSPLGKINEIKWAGNQLISDQELLKISRLKEGSSYFRFNVAETEQRIQQIPEVQGVTITKTFPGRVHVRIREVRRVGYLDHGSNLYPVLQDGSVLKDRPWKGSVDRPLFRGWSKLRIWNELAEGLMHTPKRILDDISEIRPGGSDTYPDLVKVYTRHGHIIRIRAMDFGKKIKLYGAFRNHPSGTLNLLESTWFVPKGEKTEGS</sequence>